<evidence type="ECO:0000313" key="3">
    <source>
        <dbReference type="EMBL" id="CBH47179.1"/>
    </source>
</evidence>
<dbReference type="GO" id="GO:0003677">
    <property type="term" value="F:DNA binding"/>
    <property type="evidence" value="ECO:0007669"/>
    <property type="project" value="UniProtKB-KW"/>
</dbReference>
<dbReference type="GO" id="GO:0003700">
    <property type="term" value="F:DNA-binding transcription factor activity"/>
    <property type="evidence" value="ECO:0007669"/>
    <property type="project" value="InterPro"/>
</dbReference>
<evidence type="ECO:0000313" key="4">
    <source>
        <dbReference type="Proteomes" id="UP000006892"/>
    </source>
</evidence>
<proteinExistence type="predicted"/>
<evidence type="ECO:0000259" key="2">
    <source>
        <dbReference type="PROSITE" id="PS50937"/>
    </source>
</evidence>
<dbReference type="PRINTS" id="PR00040">
    <property type="entry name" value="HTHMERR"/>
</dbReference>
<name>A0A3S5Y3S7_RHOH1</name>
<dbReference type="AlphaFoldDB" id="A0A3S5Y3S7"/>
<keyword evidence="1" id="KW-0238">DNA-binding</keyword>
<organism evidence="3">
    <name type="scientific">Rhodococcus hoagii (strain 103S)</name>
    <name type="common">Rhodococcus equi</name>
    <dbReference type="NCBI Taxonomy" id="685727"/>
    <lineage>
        <taxon>Bacteria</taxon>
        <taxon>Bacillati</taxon>
        <taxon>Actinomycetota</taxon>
        <taxon>Actinomycetes</taxon>
        <taxon>Mycobacteriales</taxon>
        <taxon>Nocardiaceae</taxon>
        <taxon>Prescottella</taxon>
    </lineage>
</organism>
<dbReference type="EMBL" id="FN563149">
    <property type="protein sequence ID" value="CBH47179.1"/>
    <property type="molecule type" value="Genomic_DNA"/>
</dbReference>
<dbReference type="KEGG" id="req:REQ_10790"/>
<dbReference type="SMART" id="SM00422">
    <property type="entry name" value="HTH_MERR"/>
    <property type="match status" value="1"/>
</dbReference>
<gene>
    <name evidence="3" type="ordered locus">REQ_10790</name>
</gene>
<dbReference type="InterPro" id="IPR000551">
    <property type="entry name" value="MerR-type_HTH_dom"/>
</dbReference>
<evidence type="ECO:0000256" key="1">
    <source>
        <dbReference type="ARBA" id="ARBA00023125"/>
    </source>
</evidence>
<dbReference type="Proteomes" id="UP001154400">
    <property type="component" value="Chromosome"/>
</dbReference>
<dbReference type="PROSITE" id="PS50937">
    <property type="entry name" value="HTH_MERR_2"/>
    <property type="match status" value="1"/>
</dbReference>
<feature type="domain" description="HTH merR-type" evidence="2">
    <location>
        <begin position="24"/>
        <end position="92"/>
    </location>
</feature>
<accession>A0A3S5Y3S7</accession>
<dbReference type="PANTHER" id="PTHR30204">
    <property type="entry name" value="REDOX-CYCLING DRUG-SENSING TRANSCRIPTIONAL ACTIVATOR SOXR"/>
    <property type="match status" value="1"/>
</dbReference>
<dbReference type="Pfam" id="PF13411">
    <property type="entry name" value="MerR_1"/>
    <property type="match status" value="1"/>
</dbReference>
<dbReference type="InterPro" id="IPR047057">
    <property type="entry name" value="MerR_fam"/>
</dbReference>
<dbReference type="PANTHER" id="PTHR30204:SF58">
    <property type="entry name" value="HTH-TYPE TRANSCRIPTIONAL REGULATOR YFMP"/>
    <property type="match status" value="1"/>
</dbReference>
<dbReference type="InterPro" id="IPR009061">
    <property type="entry name" value="DNA-bd_dom_put_sf"/>
</dbReference>
<dbReference type="CDD" id="cd04766">
    <property type="entry name" value="HTH_HspR"/>
    <property type="match status" value="1"/>
</dbReference>
<dbReference type="SUPFAM" id="SSF46955">
    <property type="entry name" value="Putative DNA-binding domain"/>
    <property type="match status" value="1"/>
</dbReference>
<dbReference type="RefSeq" id="WP_005514924.1">
    <property type="nucleotide sequence ID" value="NC_014659.1"/>
</dbReference>
<sequence length="116" mass="12840">MHSHTHERPTRSYGSAAAPVDRGVYGISVTAELSGVGPQTLRLYERRGLLAPDRTGGGTRRYSHEDLERLRRITELVELGVNLTGIREILALEDQQSALRAEIAELTHASPERRLG</sequence>
<dbReference type="Gene3D" id="1.10.1660.10">
    <property type="match status" value="1"/>
</dbReference>
<protein>
    <submittedName>
        <fullName evidence="3">MerR family transcriptional regulator</fullName>
    </submittedName>
</protein>
<reference evidence="3" key="1">
    <citation type="journal article" date="2010" name="PLoS Genet.">
        <title>The genome of a pathogenic rhodococcus: cooptive virulence underpinned by key gene acquisitions.</title>
        <authorList>
            <person name="Letek M."/>
            <person name="Gonzalez P."/>
            <person name="Macarthur I."/>
            <person name="Rodriguez H."/>
            <person name="Freeman T.C."/>
            <person name="Valero-Rello A."/>
            <person name="Blanco M."/>
            <person name="Buckley T."/>
            <person name="Cherevach I."/>
            <person name="Fahey R."/>
            <person name="Hapeshi A."/>
            <person name="Holdstock J."/>
            <person name="Leadon D."/>
            <person name="Navas J."/>
            <person name="Ocampo A."/>
            <person name="Quail M.A."/>
            <person name="Sanders M."/>
            <person name="Scortti M.M."/>
            <person name="Prescott J.F."/>
            <person name="Fogarty U."/>
            <person name="Meijer W.G."/>
            <person name="Parkhill J."/>
            <person name="Bentley S.D."/>
            <person name="Vazquez-Boland J.A."/>
        </authorList>
    </citation>
    <scope>NUCLEOTIDE SEQUENCE [LARGE SCALE GENOMIC DNA]</scope>
    <source>
        <strain evidence="3 4">103S</strain>
    </source>
</reference>